<dbReference type="GO" id="GO:0005736">
    <property type="term" value="C:RNA polymerase I complex"/>
    <property type="evidence" value="ECO:0007669"/>
    <property type="project" value="TreeGrafter"/>
</dbReference>
<evidence type="ECO:0000256" key="1">
    <source>
        <dbReference type="ARBA" id="ARBA00004123"/>
    </source>
</evidence>
<dbReference type="SUPFAM" id="SSF46924">
    <property type="entry name" value="RNA polymerase subunit RPB10"/>
    <property type="match status" value="1"/>
</dbReference>
<gene>
    <name evidence="8" type="ORF">RS030_192948</name>
</gene>
<keyword evidence="9" id="KW-1185">Reference proteome</keyword>
<dbReference type="Proteomes" id="UP001311799">
    <property type="component" value="Unassembled WGS sequence"/>
</dbReference>
<sequence length="73" mass="8496">MIIPVRCFTCGKVIGNLWQPWLLLLQNNVPEGEALDKLGLRRYCCRRMILTHADLIEKLMAYNIHERKASSIQ</sequence>
<keyword evidence="5" id="KW-0862">Zinc</keyword>
<proteinExistence type="inferred from homology"/>
<keyword evidence="6" id="KW-0804">Transcription</keyword>
<evidence type="ECO:0000256" key="6">
    <source>
        <dbReference type="ARBA" id="ARBA00023163"/>
    </source>
</evidence>
<dbReference type="InterPro" id="IPR000268">
    <property type="entry name" value="RPABC5/Rpb10"/>
</dbReference>
<dbReference type="PANTHER" id="PTHR23431:SF3">
    <property type="entry name" value="DNA-DIRECTED RNA POLYMERASES I, II, AND III SUBUNIT RPABC5"/>
    <property type="match status" value="1"/>
</dbReference>
<keyword evidence="4" id="KW-0479">Metal-binding</keyword>
<evidence type="ECO:0000256" key="5">
    <source>
        <dbReference type="ARBA" id="ARBA00022833"/>
    </source>
</evidence>
<keyword evidence="3 8" id="KW-0240">DNA-directed RNA polymerase</keyword>
<dbReference type="HAMAP" id="MF_00250">
    <property type="entry name" value="RNApol_arch_Rpo10"/>
    <property type="match status" value="1"/>
</dbReference>
<dbReference type="GO" id="GO:0003899">
    <property type="term" value="F:DNA-directed RNA polymerase activity"/>
    <property type="evidence" value="ECO:0007669"/>
    <property type="project" value="InterPro"/>
</dbReference>
<dbReference type="InterPro" id="IPR020789">
    <property type="entry name" value="RNA_pol_suN_Zn-BS"/>
</dbReference>
<evidence type="ECO:0000256" key="7">
    <source>
        <dbReference type="ARBA" id="ARBA00025720"/>
    </source>
</evidence>
<dbReference type="EMBL" id="JAWDEY010000010">
    <property type="protein sequence ID" value="KAK6590060.1"/>
    <property type="molecule type" value="Genomic_DNA"/>
</dbReference>
<comment type="similarity">
    <text evidence="7">Belongs to the archaeal Rpo10/eukaryotic RPB10 RNA polymerase subunit family.</text>
</comment>
<name>A0AAV9Y2Q9_9CRYT</name>
<evidence type="ECO:0000256" key="3">
    <source>
        <dbReference type="ARBA" id="ARBA00022478"/>
    </source>
</evidence>
<accession>A0AAV9Y2Q9</accession>
<dbReference type="PANTHER" id="PTHR23431">
    <property type="entry name" value="DNA-DIRECTED RNA POLYMERASES I, II, AND III SUBUNIT RPABC5 FAMILY MEMBER"/>
    <property type="match status" value="1"/>
</dbReference>
<evidence type="ECO:0000256" key="2">
    <source>
        <dbReference type="ARBA" id="ARBA00020813"/>
    </source>
</evidence>
<dbReference type="GO" id="GO:0005665">
    <property type="term" value="C:RNA polymerase II, core complex"/>
    <property type="evidence" value="ECO:0007669"/>
    <property type="project" value="TreeGrafter"/>
</dbReference>
<reference evidence="8 9" key="1">
    <citation type="submission" date="2023-10" db="EMBL/GenBank/DDBJ databases">
        <title>Comparative genomics analysis reveals potential genetic determinants of host preference in Cryptosporidium xiaoi.</title>
        <authorList>
            <person name="Xiao L."/>
            <person name="Li J."/>
        </authorList>
    </citation>
    <scope>NUCLEOTIDE SEQUENCE [LARGE SCALE GENOMIC DNA]</scope>
    <source>
        <strain evidence="8 9">52996</strain>
    </source>
</reference>
<dbReference type="Gene3D" id="1.10.10.60">
    <property type="entry name" value="Homeodomain-like"/>
    <property type="match status" value="1"/>
</dbReference>
<dbReference type="Pfam" id="PF01194">
    <property type="entry name" value="RNA_pol_N"/>
    <property type="match status" value="1"/>
</dbReference>
<dbReference type="GO" id="GO:0006366">
    <property type="term" value="P:transcription by RNA polymerase II"/>
    <property type="evidence" value="ECO:0007669"/>
    <property type="project" value="TreeGrafter"/>
</dbReference>
<evidence type="ECO:0000313" key="9">
    <source>
        <dbReference type="Proteomes" id="UP001311799"/>
    </source>
</evidence>
<protein>
    <recommendedName>
        <fullName evidence="2">DNA-directed RNA polymerases I, II, and III subunit RPABC5</fullName>
    </recommendedName>
</protein>
<dbReference type="PROSITE" id="PS01112">
    <property type="entry name" value="RNA_POL_N_8KD"/>
    <property type="match status" value="1"/>
</dbReference>
<dbReference type="GO" id="GO:0003677">
    <property type="term" value="F:DNA binding"/>
    <property type="evidence" value="ECO:0007669"/>
    <property type="project" value="InterPro"/>
</dbReference>
<dbReference type="GO" id="GO:0005666">
    <property type="term" value="C:RNA polymerase III complex"/>
    <property type="evidence" value="ECO:0007669"/>
    <property type="project" value="TreeGrafter"/>
</dbReference>
<comment type="caution">
    <text evidence="8">The sequence shown here is derived from an EMBL/GenBank/DDBJ whole genome shotgun (WGS) entry which is preliminary data.</text>
</comment>
<dbReference type="AlphaFoldDB" id="A0AAV9Y2Q9"/>
<dbReference type="GO" id="GO:0006360">
    <property type="term" value="P:transcription by RNA polymerase I"/>
    <property type="evidence" value="ECO:0007669"/>
    <property type="project" value="TreeGrafter"/>
</dbReference>
<evidence type="ECO:0000256" key="4">
    <source>
        <dbReference type="ARBA" id="ARBA00022723"/>
    </source>
</evidence>
<comment type="subcellular location">
    <subcellularLocation>
        <location evidence="1">Nucleus</location>
    </subcellularLocation>
</comment>
<organism evidence="8 9">
    <name type="scientific">Cryptosporidium xiaoi</name>
    <dbReference type="NCBI Taxonomy" id="659607"/>
    <lineage>
        <taxon>Eukaryota</taxon>
        <taxon>Sar</taxon>
        <taxon>Alveolata</taxon>
        <taxon>Apicomplexa</taxon>
        <taxon>Conoidasida</taxon>
        <taxon>Coccidia</taxon>
        <taxon>Eucoccidiorida</taxon>
        <taxon>Eimeriorina</taxon>
        <taxon>Cryptosporidiidae</taxon>
        <taxon>Cryptosporidium</taxon>
    </lineage>
</organism>
<dbReference type="PIRSF" id="PIRSF005653">
    <property type="entry name" value="RNA_pol_N/8_sub"/>
    <property type="match status" value="1"/>
</dbReference>
<dbReference type="NCBIfam" id="NF003089">
    <property type="entry name" value="PRK04016.1"/>
    <property type="match status" value="1"/>
</dbReference>
<dbReference type="GO" id="GO:0008270">
    <property type="term" value="F:zinc ion binding"/>
    <property type="evidence" value="ECO:0007669"/>
    <property type="project" value="InterPro"/>
</dbReference>
<evidence type="ECO:0000313" key="8">
    <source>
        <dbReference type="EMBL" id="KAK6590060.1"/>
    </source>
</evidence>
<dbReference type="FunFam" id="1.10.10.60:FF:000024">
    <property type="entry name" value="DNA-directed RNA polymerases I, II, and III subunit"/>
    <property type="match status" value="1"/>
</dbReference>
<dbReference type="GO" id="GO:0042797">
    <property type="term" value="P:tRNA transcription by RNA polymerase III"/>
    <property type="evidence" value="ECO:0007669"/>
    <property type="project" value="TreeGrafter"/>
</dbReference>
<dbReference type="InterPro" id="IPR023580">
    <property type="entry name" value="RNA_pol_su_RPB10"/>
</dbReference>